<reference evidence="1 2" key="1">
    <citation type="submission" date="2016-01" db="EMBL/GenBank/DDBJ databases">
        <authorList>
            <person name="Oliw E.H."/>
        </authorList>
    </citation>
    <scope>NUCLEOTIDE SEQUENCE [LARGE SCALE GENOMIC DNA]</scope>
    <source>
        <strain evidence="1 2">MJR7757A</strain>
    </source>
</reference>
<dbReference type="AlphaFoldDB" id="A0A133NER3"/>
<accession>A0A133NER3</accession>
<dbReference type="PATRIC" id="fig|1502.174.peg.106"/>
<dbReference type="RefSeq" id="WP_278286525.1">
    <property type="nucleotide sequence ID" value="NZ_CATNXM010000001.1"/>
</dbReference>
<evidence type="ECO:0000313" key="1">
    <source>
        <dbReference type="EMBL" id="KXA14779.1"/>
    </source>
</evidence>
<organism evidence="1 2">
    <name type="scientific">Clostridium perfringens</name>
    <dbReference type="NCBI Taxonomy" id="1502"/>
    <lineage>
        <taxon>Bacteria</taxon>
        <taxon>Bacillati</taxon>
        <taxon>Bacillota</taxon>
        <taxon>Clostridia</taxon>
        <taxon>Eubacteriales</taxon>
        <taxon>Clostridiaceae</taxon>
        <taxon>Clostridium</taxon>
    </lineage>
</organism>
<dbReference type="EMBL" id="LRPU01000005">
    <property type="protein sequence ID" value="KXA14779.1"/>
    <property type="molecule type" value="Genomic_DNA"/>
</dbReference>
<sequence>MLGNIIATTLVSGDRAFKLSIDTEISKYPIIDFFDDKKFF</sequence>
<dbReference type="Proteomes" id="UP000070646">
    <property type="component" value="Unassembled WGS sequence"/>
</dbReference>
<proteinExistence type="predicted"/>
<gene>
    <name evidence="1" type="ORF">HMPREF3222_00104</name>
</gene>
<evidence type="ECO:0000313" key="2">
    <source>
        <dbReference type="Proteomes" id="UP000070646"/>
    </source>
</evidence>
<protein>
    <submittedName>
        <fullName evidence="1">Uncharacterized protein</fullName>
    </submittedName>
</protein>
<comment type="caution">
    <text evidence="1">The sequence shown here is derived from an EMBL/GenBank/DDBJ whole genome shotgun (WGS) entry which is preliminary data.</text>
</comment>
<name>A0A133NER3_CLOPF</name>